<dbReference type="PANTHER" id="PTHR33067:SF15">
    <property type="entry name" value="RNA-DIRECTED DNA POLYMERASE"/>
    <property type="match status" value="1"/>
</dbReference>
<dbReference type="PANTHER" id="PTHR33067">
    <property type="entry name" value="RNA-DIRECTED DNA POLYMERASE-RELATED"/>
    <property type="match status" value="1"/>
</dbReference>
<evidence type="ECO:0000256" key="1">
    <source>
        <dbReference type="SAM" id="MobiDB-lite"/>
    </source>
</evidence>
<evidence type="ECO:0000313" key="3">
    <source>
        <dbReference type="Proteomes" id="UP001159364"/>
    </source>
</evidence>
<organism evidence="2 3">
    <name type="scientific">Erythroxylum novogranatense</name>
    <dbReference type="NCBI Taxonomy" id="1862640"/>
    <lineage>
        <taxon>Eukaryota</taxon>
        <taxon>Viridiplantae</taxon>
        <taxon>Streptophyta</taxon>
        <taxon>Embryophyta</taxon>
        <taxon>Tracheophyta</taxon>
        <taxon>Spermatophyta</taxon>
        <taxon>Magnoliopsida</taxon>
        <taxon>eudicotyledons</taxon>
        <taxon>Gunneridae</taxon>
        <taxon>Pentapetalae</taxon>
        <taxon>rosids</taxon>
        <taxon>fabids</taxon>
        <taxon>Malpighiales</taxon>
        <taxon>Erythroxylaceae</taxon>
        <taxon>Erythroxylum</taxon>
    </lineage>
</organism>
<comment type="caution">
    <text evidence="2">The sequence shown here is derived from an EMBL/GenBank/DDBJ whole genome shotgun (WGS) entry which is preliminary data.</text>
</comment>
<dbReference type="Proteomes" id="UP001159364">
    <property type="component" value="Linkage Group LG05"/>
</dbReference>
<dbReference type="CDD" id="cd00303">
    <property type="entry name" value="retropepsin_like"/>
    <property type="match status" value="1"/>
</dbReference>
<reference evidence="2 3" key="1">
    <citation type="submission" date="2021-09" db="EMBL/GenBank/DDBJ databases">
        <title>Genomic insights and catalytic innovation underlie evolution of tropane alkaloids biosynthesis.</title>
        <authorList>
            <person name="Wang Y.-J."/>
            <person name="Tian T."/>
            <person name="Huang J.-P."/>
            <person name="Huang S.-X."/>
        </authorList>
    </citation>
    <scope>NUCLEOTIDE SEQUENCE [LARGE SCALE GENOMIC DNA]</scope>
    <source>
        <strain evidence="2">KIB-2018</strain>
        <tissue evidence="2">Leaf</tissue>
    </source>
</reference>
<gene>
    <name evidence="2" type="ORF">K2173_003752</name>
</gene>
<dbReference type="InterPro" id="IPR021109">
    <property type="entry name" value="Peptidase_aspartic_dom_sf"/>
</dbReference>
<dbReference type="AlphaFoldDB" id="A0AAV8TCF5"/>
<sequence length="237" mass="26716">MASTSQQYGNRNDNSRRVHENQVSQLATSLSKIESQGKLPSQTVVNPKQNASAITLRSGKELLDKNCLLNARTKVCLQFHTTGVILQLADRSIVYPEGILEDVLVQVNELIFPADFYILDMEDDKSSNSSVILLGRPFLRTVRTKIDVYDGTFTMEIDGEVITFNVYDAMKYPNDMSSVYGIDVLEPLSHEIFELSGFDELNTILCKHIDLSSLKKLENFLVTNEILQETVYELEAL</sequence>
<accession>A0AAV8TCF5</accession>
<name>A0AAV8TCF5_9ROSI</name>
<dbReference type="EMBL" id="JAIWQS010000005">
    <property type="protein sequence ID" value="KAJ8763970.1"/>
    <property type="molecule type" value="Genomic_DNA"/>
</dbReference>
<feature type="region of interest" description="Disordered" evidence="1">
    <location>
        <begin position="1"/>
        <end position="20"/>
    </location>
</feature>
<evidence type="ECO:0000313" key="2">
    <source>
        <dbReference type="EMBL" id="KAJ8763970.1"/>
    </source>
</evidence>
<keyword evidence="3" id="KW-1185">Reference proteome</keyword>
<dbReference type="Gene3D" id="2.40.70.10">
    <property type="entry name" value="Acid Proteases"/>
    <property type="match status" value="1"/>
</dbReference>
<proteinExistence type="predicted"/>
<feature type="compositionally biased region" description="Polar residues" evidence="1">
    <location>
        <begin position="1"/>
        <end position="12"/>
    </location>
</feature>
<protein>
    <submittedName>
        <fullName evidence="2">Uncharacterized protein</fullName>
    </submittedName>
</protein>